<dbReference type="Proteomes" id="UP001066276">
    <property type="component" value="Chromosome 7"/>
</dbReference>
<evidence type="ECO:0000313" key="2">
    <source>
        <dbReference type="Proteomes" id="UP001066276"/>
    </source>
</evidence>
<dbReference type="AlphaFoldDB" id="A0AAV7P1C6"/>
<proteinExistence type="predicted"/>
<evidence type="ECO:0000313" key="1">
    <source>
        <dbReference type="EMBL" id="KAJ1122108.1"/>
    </source>
</evidence>
<protein>
    <submittedName>
        <fullName evidence="1">Uncharacterized protein</fullName>
    </submittedName>
</protein>
<keyword evidence="2" id="KW-1185">Reference proteome</keyword>
<reference evidence="1" key="1">
    <citation type="journal article" date="2022" name="bioRxiv">
        <title>Sequencing and chromosome-scale assembly of the giantPleurodeles waltlgenome.</title>
        <authorList>
            <person name="Brown T."/>
            <person name="Elewa A."/>
            <person name="Iarovenko S."/>
            <person name="Subramanian E."/>
            <person name="Araus A.J."/>
            <person name="Petzold A."/>
            <person name="Susuki M."/>
            <person name="Suzuki K.-i.T."/>
            <person name="Hayashi T."/>
            <person name="Toyoda A."/>
            <person name="Oliveira C."/>
            <person name="Osipova E."/>
            <person name="Leigh N.D."/>
            <person name="Simon A."/>
            <person name="Yun M.H."/>
        </authorList>
    </citation>
    <scope>NUCLEOTIDE SEQUENCE</scope>
    <source>
        <strain evidence="1">20211129_DDA</strain>
        <tissue evidence="1">Liver</tissue>
    </source>
</reference>
<accession>A0AAV7P1C6</accession>
<gene>
    <name evidence="1" type="ORF">NDU88_000612</name>
</gene>
<dbReference type="EMBL" id="JANPWB010000011">
    <property type="protein sequence ID" value="KAJ1122108.1"/>
    <property type="molecule type" value="Genomic_DNA"/>
</dbReference>
<sequence>MDSCLGVHHAPALGRTVLAASAPDLPPPLKEKHRTPAVSVKLRTETPALLQGAPNIPNVTGADLLAYLWGCDLNVPRVSYFLCSFYMLENDARGIPAACPLPGVSNLGCREARALWGFHEVFLPVTLKVNLQRVA</sequence>
<name>A0AAV7P1C6_PLEWA</name>
<comment type="caution">
    <text evidence="1">The sequence shown here is derived from an EMBL/GenBank/DDBJ whole genome shotgun (WGS) entry which is preliminary data.</text>
</comment>
<organism evidence="1 2">
    <name type="scientific">Pleurodeles waltl</name>
    <name type="common">Iberian ribbed newt</name>
    <dbReference type="NCBI Taxonomy" id="8319"/>
    <lineage>
        <taxon>Eukaryota</taxon>
        <taxon>Metazoa</taxon>
        <taxon>Chordata</taxon>
        <taxon>Craniata</taxon>
        <taxon>Vertebrata</taxon>
        <taxon>Euteleostomi</taxon>
        <taxon>Amphibia</taxon>
        <taxon>Batrachia</taxon>
        <taxon>Caudata</taxon>
        <taxon>Salamandroidea</taxon>
        <taxon>Salamandridae</taxon>
        <taxon>Pleurodelinae</taxon>
        <taxon>Pleurodeles</taxon>
    </lineage>
</organism>